<feature type="transmembrane region" description="Helical" evidence="1">
    <location>
        <begin position="29"/>
        <end position="48"/>
    </location>
</feature>
<comment type="caution">
    <text evidence="3">The sequence shown here is derived from an EMBL/GenBank/DDBJ whole genome shotgun (WGS) entry which is preliminary data.</text>
</comment>
<proteinExistence type="predicted"/>
<evidence type="ECO:0000256" key="1">
    <source>
        <dbReference type="SAM" id="Phobius"/>
    </source>
</evidence>
<feature type="transmembrane region" description="Helical" evidence="1">
    <location>
        <begin position="54"/>
        <end position="77"/>
    </location>
</feature>
<dbReference type="RefSeq" id="WP_349214761.1">
    <property type="nucleotide sequence ID" value="NZ_JBBMFA010000050.1"/>
</dbReference>
<dbReference type="Pfam" id="PF14317">
    <property type="entry name" value="YcxB"/>
    <property type="match status" value="1"/>
</dbReference>
<evidence type="ECO:0000313" key="4">
    <source>
        <dbReference type="Proteomes" id="UP001477672"/>
    </source>
</evidence>
<keyword evidence="4" id="KW-1185">Reference proteome</keyword>
<protein>
    <submittedName>
        <fullName evidence="3">YcxB family protein</fullName>
    </submittedName>
</protein>
<keyword evidence="1" id="KW-0812">Transmembrane</keyword>
<dbReference type="Proteomes" id="UP001477672">
    <property type="component" value="Unassembled WGS sequence"/>
</dbReference>
<feature type="domain" description="YcxB-like C-terminal" evidence="2">
    <location>
        <begin position="97"/>
        <end position="156"/>
    </location>
</feature>
<evidence type="ECO:0000259" key="2">
    <source>
        <dbReference type="Pfam" id="PF14317"/>
    </source>
</evidence>
<dbReference type="InterPro" id="IPR025588">
    <property type="entry name" value="YcxB-like_C"/>
</dbReference>
<name>A0ABV1GBZ4_9FIRM</name>
<organism evidence="3 4">
    <name type="scientific">Ruthenibacterium intestinale</name>
    <dbReference type="NCBI Taxonomy" id="3133163"/>
    <lineage>
        <taxon>Bacteria</taxon>
        <taxon>Bacillati</taxon>
        <taxon>Bacillota</taxon>
        <taxon>Clostridia</taxon>
        <taxon>Eubacteriales</taxon>
        <taxon>Oscillospiraceae</taxon>
        <taxon>Ruthenibacterium</taxon>
    </lineage>
</organism>
<gene>
    <name evidence="3" type="ORF">WMO24_02720</name>
</gene>
<reference evidence="3 4" key="1">
    <citation type="submission" date="2024-03" db="EMBL/GenBank/DDBJ databases">
        <title>Human intestinal bacterial collection.</title>
        <authorList>
            <person name="Pauvert C."/>
            <person name="Hitch T.C.A."/>
            <person name="Clavel T."/>
        </authorList>
    </citation>
    <scope>NUCLEOTIDE SEQUENCE [LARGE SCALE GENOMIC DNA]</scope>
    <source>
        <strain evidence="3 4">CLA-JM-H11</strain>
    </source>
</reference>
<accession>A0ABV1GBZ4</accession>
<sequence>MQPLFGNTAIWSKEATEEIFSVAHKADRIVLIVGGLVLLCVGAGLVAHDAVTHAVVFFVLGLVLFLLGAMAPAIYLARQTHKYRALFGEDMRLLIQFYDDGFTVNQISAQGVPDHMGYGHIVRWVETKNFFFLYTDKGNCYALAKAGFAVGDVEGFPTFLRHKAPNVR</sequence>
<dbReference type="EMBL" id="JBBMFA010000050">
    <property type="protein sequence ID" value="MEQ2519355.1"/>
    <property type="molecule type" value="Genomic_DNA"/>
</dbReference>
<keyword evidence="1" id="KW-1133">Transmembrane helix</keyword>
<evidence type="ECO:0000313" key="3">
    <source>
        <dbReference type="EMBL" id="MEQ2519355.1"/>
    </source>
</evidence>
<keyword evidence="1" id="KW-0472">Membrane</keyword>